<dbReference type="EMBL" id="PSQE01000008">
    <property type="protein sequence ID" value="RHN41841.1"/>
    <property type="molecule type" value="Genomic_DNA"/>
</dbReference>
<dbReference type="Proteomes" id="UP000265566">
    <property type="component" value="Chromosome 8"/>
</dbReference>
<dbReference type="AlphaFoldDB" id="A0A396GNS9"/>
<evidence type="ECO:0000313" key="3">
    <source>
        <dbReference type="EMBL" id="RHN41841.1"/>
    </source>
</evidence>
<evidence type="ECO:0000256" key="1">
    <source>
        <dbReference type="SAM" id="SignalP"/>
    </source>
</evidence>
<feature type="signal peptide" evidence="1">
    <location>
        <begin position="1"/>
        <end position="26"/>
    </location>
</feature>
<keyword evidence="1" id="KW-0732">Signal</keyword>
<accession>A0A396GNS9</accession>
<dbReference type="Gramene" id="rna48204">
    <property type="protein sequence ID" value="RHN41841.1"/>
    <property type="gene ID" value="gene48204"/>
</dbReference>
<reference evidence="4" key="1">
    <citation type="journal article" date="2018" name="Nat. Plants">
        <title>Whole-genome landscape of Medicago truncatula symbiotic genes.</title>
        <authorList>
            <person name="Pecrix Y."/>
            <person name="Staton S.E."/>
            <person name="Sallet E."/>
            <person name="Lelandais-Briere C."/>
            <person name="Moreau S."/>
            <person name="Carrere S."/>
            <person name="Blein T."/>
            <person name="Jardinaud M.F."/>
            <person name="Latrasse D."/>
            <person name="Zouine M."/>
            <person name="Zahm M."/>
            <person name="Kreplak J."/>
            <person name="Mayjonade B."/>
            <person name="Satge C."/>
            <person name="Perez M."/>
            <person name="Cauet S."/>
            <person name="Marande W."/>
            <person name="Chantry-Darmon C."/>
            <person name="Lopez-Roques C."/>
            <person name="Bouchez O."/>
            <person name="Berard A."/>
            <person name="Debelle F."/>
            <person name="Munos S."/>
            <person name="Bendahmane A."/>
            <person name="Berges H."/>
            <person name="Niebel A."/>
            <person name="Buitink J."/>
            <person name="Frugier F."/>
            <person name="Benhamed M."/>
            <person name="Crespi M."/>
            <person name="Gouzy J."/>
            <person name="Gamas P."/>
        </authorList>
    </citation>
    <scope>NUCLEOTIDE SEQUENCE [LARGE SCALE GENOMIC DNA]</scope>
    <source>
        <strain evidence="4">cv. Jemalong A17</strain>
    </source>
</reference>
<comment type="caution">
    <text evidence="3">The sequence shown here is derived from an EMBL/GenBank/DDBJ whole genome shotgun (WGS) entry which is preliminary data.</text>
</comment>
<evidence type="ECO:0000259" key="2">
    <source>
        <dbReference type="Pfam" id="PF07127"/>
    </source>
</evidence>
<gene>
    <name evidence="3" type="ORF">MtrunA17_Chr8g0370341</name>
</gene>
<organism evidence="3 4">
    <name type="scientific">Medicago truncatula</name>
    <name type="common">Barrel medic</name>
    <name type="synonym">Medicago tribuloides</name>
    <dbReference type="NCBI Taxonomy" id="3880"/>
    <lineage>
        <taxon>Eukaryota</taxon>
        <taxon>Viridiplantae</taxon>
        <taxon>Streptophyta</taxon>
        <taxon>Embryophyta</taxon>
        <taxon>Tracheophyta</taxon>
        <taxon>Spermatophyta</taxon>
        <taxon>Magnoliopsida</taxon>
        <taxon>eudicotyledons</taxon>
        <taxon>Gunneridae</taxon>
        <taxon>Pentapetalae</taxon>
        <taxon>rosids</taxon>
        <taxon>fabids</taxon>
        <taxon>Fabales</taxon>
        <taxon>Fabaceae</taxon>
        <taxon>Papilionoideae</taxon>
        <taxon>50 kb inversion clade</taxon>
        <taxon>NPAAA clade</taxon>
        <taxon>Hologalegina</taxon>
        <taxon>IRL clade</taxon>
        <taxon>Trifolieae</taxon>
        <taxon>Medicago</taxon>
    </lineage>
</organism>
<proteinExistence type="predicted"/>
<protein>
    <submittedName>
        <fullName evidence="3">Putative Late nodulin</fullName>
    </submittedName>
</protein>
<evidence type="ECO:0000313" key="4">
    <source>
        <dbReference type="Proteomes" id="UP000265566"/>
    </source>
</evidence>
<feature type="domain" description="Late nodulin" evidence="2">
    <location>
        <begin position="1"/>
        <end position="55"/>
    </location>
</feature>
<sequence>MSKFLKFVYFLMSLISTFFVVRHGNSASPKYCMHGDDCNILCPNPLMGICTDYQCICI</sequence>
<name>A0A396GNS9_MEDTR</name>
<dbReference type="GO" id="GO:0046872">
    <property type="term" value="F:metal ion binding"/>
    <property type="evidence" value="ECO:0007669"/>
    <property type="project" value="InterPro"/>
</dbReference>
<dbReference type="InterPro" id="IPR009810">
    <property type="entry name" value="Nodulin_late_dom"/>
</dbReference>
<feature type="chain" id="PRO_5017321855" evidence="1">
    <location>
        <begin position="27"/>
        <end position="58"/>
    </location>
</feature>
<dbReference type="Pfam" id="PF07127">
    <property type="entry name" value="Nodulin_late"/>
    <property type="match status" value="1"/>
</dbReference>